<keyword evidence="2" id="KW-1185">Reference proteome</keyword>
<dbReference type="STRING" id="414703.SAMN04488125_11034"/>
<dbReference type="AlphaFoldDB" id="A0A1I4FIM3"/>
<proteinExistence type="predicted"/>
<dbReference type="InterPro" id="IPR003718">
    <property type="entry name" value="OsmC/Ohr_fam"/>
</dbReference>
<dbReference type="RefSeq" id="WP_091946695.1">
    <property type="nucleotide sequence ID" value="NZ_FOSV01000010.1"/>
</dbReference>
<dbReference type="Gene3D" id="3.30.300.20">
    <property type="match status" value="1"/>
</dbReference>
<dbReference type="OrthoDB" id="9793881at2"/>
<reference evidence="2" key="1">
    <citation type="submission" date="2016-10" db="EMBL/GenBank/DDBJ databases">
        <authorList>
            <person name="Varghese N."/>
            <person name="Submissions S."/>
        </authorList>
    </citation>
    <scope>NUCLEOTIDE SEQUENCE [LARGE SCALE GENOMIC DNA]</scope>
    <source>
        <strain evidence="2">CGMCC 1.6474</strain>
    </source>
</reference>
<dbReference type="Pfam" id="PF02566">
    <property type="entry name" value="OsmC"/>
    <property type="match status" value="1"/>
</dbReference>
<organism evidence="1 2">
    <name type="scientific">Methylorubrum salsuginis</name>
    <dbReference type="NCBI Taxonomy" id="414703"/>
    <lineage>
        <taxon>Bacteria</taxon>
        <taxon>Pseudomonadati</taxon>
        <taxon>Pseudomonadota</taxon>
        <taxon>Alphaproteobacteria</taxon>
        <taxon>Hyphomicrobiales</taxon>
        <taxon>Methylobacteriaceae</taxon>
        <taxon>Methylorubrum</taxon>
    </lineage>
</organism>
<accession>A0A1I4FIM3</accession>
<dbReference type="InterPro" id="IPR036102">
    <property type="entry name" value="OsmC/Ohrsf"/>
</dbReference>
<dbReference type="PANTHER" id="PTHR35368">
    <property type="entry name" value="HYDROPEROXIDE REDUCTASE"/>
    <property type="match status" value="1"/>
</dbReference>
<dbReference type="InterPro" id="IPR015946">
    <property type="entry name" value="KH_dom-like_a/b"/>
</dbReference>
<name>A0A1I4FIM3_9HYPH</name>
<dbReference type="EMBL" id="FOSV01000010">
    <property type="protein sequence ID" value="SFL17150.1"/>
    <property type="molecule type" value="Genomic_DNA"/>
</dbReference>
<sequence length="169" mass="17701">MDANALRALQAPLKGQYRENPDSAVITLKARGALDDANIACKVETGRALAVAGLHPATGGSGAELCSGDMLLEALVACAGVTVKAVATALEIPIKAGTVSAEGDLDFRGTLGVDKEAPVGFRAIRLKFDLDTDAPQEKLDQLLKLTERYCVVFQTLNHKPELTVGASRS</sequence>
<dbReference type="Proteomes" id="UP000198804">
    <property type="component" value="Unassembled WGS sequence"/>
</dbReference>
<dbReference type="PANTHER" id="PTHR35368:SF1">
    <property type="entry name" value="HYDROPEROXIDE REDUCTASE"/>
    <property type="match status" value="1"/>
</dbReference>
<evidence type="ECO:0000313" key="2">
    <source>
        <dbReference type="Proteomes" id="UP000198804"/>
    </source>
</evidence>
<protein>
    <submittedName>
        <fullName evidence="1">Uncharacterized OsmC-related protein</fullName>
    </submittedName>
</protein>
<gene>
    <name evidence="1" type="ORF">SAMN04488125_11034</name>
</gene>
<evidence type="ECO:0000313" key="1">
    <source>
        <dbReference type="EMBL" id="SFL17150.1"/>
    </source>
</evidence>
<dbReference type="InterPro" id="IPR052924">
    <property type="entry name" value="OsmC/Ohr_hydroprdx_reductase"/>
</dbReference>
<dbReference type="SUPFAM" id="SSF82784">
    <property type="entry name" value="OsmC-like"/>
    <property type="match status" value="1"/>
</dbReference>